<keyword evidence="2 7" id="KW-0813">Transport</keyword>
<feature type="transmembrane region" description="Helical" evidence="7">
    <location>
        <begin position="106"/>
        <end position="128"/>
    </location>
</feature>
<feature type="domain" description="ABC transmembrane type-1" evidence="8">
    <location>
        <begin position="71"/>
        <end position="262"/>
    </location>
</feature>
<dbReference type="EMBL" id="LYPC01000028">
    <property type="protein sequence ID" value="OCT11445.1"/>
    <property type="molecule type" value="Genomic_DNA"/>
</dbReference>
<keyword evidence="4 7" id="KW-0812">Transmembrane</keyword>
<dbReference type="PANTHER" id="PTHR43744:SF6">
    <property type="entry name" value="ABC TRANSPORTER PERMEASE PROTEIN YESQ-RELATED"/>
    <property type="match status" value="1"/>
</dbReference>
<dbReference type="InterPro" id="IPR000515">
    <property type="entry name" value="MetI-like"/>
</dbReference>
<evidence type="ECO:0000256" key="1">
    <source>
        <dbReference type="ARBA" id="ARBA00004651"/>
    </source>
</evidence>
<evidence type="ECO:0000256" key="2">
    <source>
        <dbReference type="ARBA" id="ARBA00022448"/>
    </source>
</evidence>
<dbReference type="GO" id="GO:0055085">
    <property type="term" value="P:transmembrane transport"/>
    <property type="evidence" value="ECO:0007669"/>
    <property type="project" value="InterPro"/>
</dbReference>
<dbReference type="Gene3D" id="1.10.3720.10">
    <property type="entry name" value="MetI-like"/>
    <property type="match status" value="1"/>
</dbReference>
<dbReference type="SUPFAM" id="SSF161098">
    <property type="entry name" value="MetI-like"/>
    <property type="match status" value="1"/>
</dbReference>
<dbReference type="GO" id="GO:0005886">
    <property type="term" value="C:plasma membrane"/>
    <property type="evidence" value="ECO:0007669"/>
    <property type="project" value="UniProtKB-SubCell"/>
</dbReference>
<keyword evidence="5 7" id="KW-1133">Transmembrane helix</keyword>
<dbReference type="InterPro" id="IPR035906">
    <property type="entry name" value="MetI-like_sf"/>
</dbReference>
<evidence type="ECO:0000313" key="9">
    <source>
        <dbReference type="EMBL" id="OCT11445.1"/>
    </source>
</evidence>
<evidence type="ECO:0000256" key="4">
    <source>
        <dbReference type="ARBA" id="ARBA00022692"/>
    </source>
</evidence>
<dbReference type="PANTHER" id="PTHR43744">
    <property type="entry name" value="ABC TRANSPORTER PERMEASE PROTEIN MG189-RELATED-RELATED"/>
    <property type="match status" value="1"/>
</dbReference>
<evidence type="ECO:0000313" key="10">
    <source>
        <dbReference type="Proteomes" id="UP000093309"/>
    </source>
</evidence>
<proteinExistence type="inferred from homology"/>
<dbReference type="RefSeq" id="WP_065858486.1">
    <property type="nucleotide sequence ID" value="NZ_LYPC01000028.1"/>
</dbReference>
<feature type="transmembrane region" description="Helical" evidence="7">
    <location>
        <begin position="12"/>
        <end position="31"/>
    </location>
</feature>
<feature type="transmembrane region" description="Helical" evidence="7">
    <location>
        <begin position="140"/>
        <end position="161"/>
    </location>
</feature>
<feature type="transmembrane region" description="Helical" evidence="7">
    <location>
        <begin position="70"/>
        <end position="94"/>
    </location>
</feature>
<comment type="similarity">
    <text evidence="7">Belongs to the binding-protein-dependent transport system permease family.</text>
</comment>
<dbReference type="PROSITE" id="PS50928">
    <property type="entry name" value="ABC_TM1"/>
    <property type="match status" value="1"/>
</dbReference>
<keyword evidence="6 7" id="KW-0472">Membrane</keyword>
<comment type="caution">
    <text evidence="9">The sequence shown here is derived from an EMBL/GenBank/DDBJ whole genome shotgun (WGS) entry which is preliminary data.</text>
</comment>
<keyword evidence="10" id="KW-1185">Reference proteome</keyword>
<sequence length="277" mass="31168">MDIKMTTKKISSYFMILICAIVFTFPVYWIFTKAFNGPEGILAYPPEVIPKTFSFDNFKYAEETYHISRMLLNTVVVSCLSVIAATCSSVFVAYGFARLSFKGKSLLFSIVLASMMLPWDITIIPQFIEFTKLNMTNSYYPLILPLCFGVPFYIFLIRQFIMGLPYGLDEAALIDGCNRFDILTRILLPLLKPAITMVAVYQFLASWNDFLNPLVYLNSNKQFTISMGIYYMNSSISGVDWPAIMAGAAVAVVIPIIVFAVSQRYLIEGVAMSGLKD</sequence>
<organism evidence="9 10">
    <name type="scientific">Paenibacillus pectinilyticus</name>
    <dbReference type="NCBI Taxonomy" id="512399"/>
    <lineage>
        <taxon>Bacteria</taxon>
        <taxon>Bacillati</taxon>
        <taxon>Bacillota</taxon>
        <taxon>Bacilli</taxon>
        <taxon>Bacillales</taxon>
        <taxon>Paenibacillaceae</taxon>
        <taxon>Paenibacillus</taxon>
    </lineage>
</organism>
<evidence type="ECO:0000256" key="7">
    <source>
        <dbReference type="RuleBase" id="RU363032"/>
    </source>
</evidence>
<feature type="transmembrane region" description="Helical" evidence="7">
    <location>
        <begin position="241"/>
        <end position="262"/>
    </location>
</feature>
<dbReference type="CDD" id="cd06261">
    <property type="entry name" value="TM_PBP2"/>
    <property type="match status" value="1"/>
</dbReference>
<dbReference type="OrthoDB" id="9782004at2"/>
<evidence type="ECO:0000256" key="3">
    <source>
        <dbReference type="ARBA" id="ARBA00022475"/>
    </source>
</evidence>
<gene>
    <name evidence="9" type="ORF">A8709_07185</name>
</gene>
<dbReference type="Proteomes" id="UP000093309">
    <property type="component" value="Unassembled WGS sequence"/>
</dbReference>
<dbReference type="STRING" id="512399.A8709_07185"/>
<keyword evidence="3" id="KW-1003">Cell membrane</keyword>
<evidence type="ECO:0000256" key="5">
    <source>
        <dbReference type="ARBA" id="ARBA00022989"/>
    </source>
</evidence>
<feature type="transmembrane region" description="Helical" evidence="7">
    <location>
        <begin position="182"/>
        <end position="204"/>
    </location>
</feature>
<dbReference type="Pfam" id="PF00528">
    <property type="entry name" value="BPD_transp_1"/>
    <property type="match status" value="1"/>
</dbReference>
<reference evidence="10" key="1">
    <citation type="submission" date="2016-05" db="EMBL/GenBank/DDBJ databases">
        <title>Paenibacillus oryzae. sp. nov., isolated from the rice root.</title>
        <authorList>
            <person name="Zhang J."/>
            <person name="Zhang X."/>
        </authorList>
    </citation>
    <scope>NUCLEOTIDE SEQUENCE [LARGE SCALE GENOMIC DNA]</scope>
    <source>
        <strain evidence="10">KCTC13222</strain>
    </source>
</reference>
<name>A0A1C0ZTM8_9BACL</name>
<dbReference type="AlphaFoldDB" id="A0A1C0ZTM8"/>
<accession>A0A1C0ZTM8</accession>
<evidence type="ECO:0000259" key="8">
    <source>
        <dbReference type="PROSITE" id="PS50928"/>
    </source>
</evidence>
<comment type="subcellular location">
    <subcellularLocation>
        <location evidence="1 7">Cell membrane</location>
        <topology evidence="1 7">Multi-pass membrane protein</topology>
    </subcellularLocation>
</comment>
<evidence type="ECO:0000256" key="6">
    <source>
        <dbReference type="ARBA" id="ARBA00023136"/>
    </source>
</evidence>
<protein>
    <recommendedName>
        <fullName evidence="8">ABC transmembrane type-1 domain-containing protein</fullName>
    </recommendedName>
</protein>